<dbReference type="GO" id="GO:0035556">
    <property type="term" value="P:intracellular signal transduction"/>
    <property type="evidence" value="ECO:0007669"/>
    <property type="project" value="InterPro"/>
</dbReference>
<name>A0A0L0GFZ2_9EUKA</name>
<dbReference type="GeneID" id="25901184"/>
<dbReference type="PROSITE" id="PS50186">
    <property type="entry name" value="DEP"/>
    <property type="match status" value="1"/>
</dbReference>
<reference evidence="3 4" key="1">
    <citation type="submission" date="2011-02" db="EMBL/GenBank/DDBJ databases">
        <title>The Genome Sequence of Sphaeroforma arctica JP610.</title>
        <authorList>
            <consortium name="The Broad Institute Genome Sequencing Platform"/>
            <person name="Russ C."/>
            <person name="Cuomo C."/>
            <person name="Young S.K."/>
            <person name="Zeng Q."/>
            <person name="Gargeya S."/>
            <person name="Alvarado L."/>
            <person name="Berlin A."/>
            <person name="Chapman S.B."/>
            <person name="Chen Z."/>
            <person name="Freedman E."/>
            <person name="Gellesch M."/>
            <person name="Goldberg J."/>
            <person name="Griggs A."/>
            <person name="Gujja S."/>
            <person name="Heilman E."/>
            <person name="Heiman D."/>
            <person name="Howarth C."/>
            <person name="Mehta T."/>
            <person name="Neiman D."/>
            <person name="Pearson M."/>
            <person name="Roberts A."/>
            <person name="Saif S."/>
            <person name="Shea T."/>
            <person name="Shenoy N."/>
            <person name="Sisk P."/>
            <person name="Stolte C."/>
            <person name="Sykes S."/>
            <person name="White J."/>
            <person name="Yandava C."/>
            <person name="Burger G."/>
            <person name="Gray M.W."/>
            <person name="Holland P.W.H."/>
            <person name="King N."/>
            <person name="Lang F.B.F."/>
            <person name="Roger A.J."/>
            <person name="Ruiz-Trillo I."/>
            <person name="Haas B."/>
            <person name="Nusbaum C."/>
            <person name="Birren B."/>
        </authorList>
    </citation>
    <scope>NUCLEOTIDE SEQUENCE [LARGE SCALE GENOMIC DNA]</scope>
    <source>
        <strain evidence="3 4">JP610</strain>
    </source>
</reference>
<dbReference type="RefSeq" id="XP_014161105.1">
    <property type="nucleotide sequence ID" value="XM_014305630.1"/>
</dbReference>
<evidence type="ECO:0000313" key="4">
    <source>
        <dbReference type="Proteomes" id="UP000054560"/>
    </source>
</evidence>
<keyword evidence="4" id="KW-1185">Reference proteome</keyword>
<dbReference type="InterPro" id="IPR036388">
    <property type="entry name" value="WH-like_DNA-bd_sf"/>
</dbReference>
<dbReference type="STRING" id="667725.A0A0L0GFZ2"/>
<dbReference type="InterPro" id="IPR000591">
    <property type="entry name" value="DEP_dom"/>
</dbReference>
<feature type="domain" description="DEP" evidence="2">
    <location>
        <begin position="185"/>
        <end position="260"/>
    </location>
</feature>
<dbReference type="AlphaFoldDB" id="A0A0L0GFZ2"/>
<evidence type="ECO:0000259" key="2">
    <source>
        <dbReference type="PROSITE" id="PS50186"/>
    </source>
</evidence>
<dbReference type="Gene3D" id="1.10.10.10">
    <property type="entry name" value="Winged helix-like DNA-binding domain superfamily/Winged helix DNA-binding domain"/>
    <property type="match status" value="1"/>
</dbReference>
<dbReference type="CDD" id="cd04371">
    <property type="entry name" value="DEP"/>
    <property type="match status" value="1"/>
</dbReference>
<protein>
    <recommendedName>
        <fullName evidence="2">DEP domain-containing protein</fullName>
    </recommendedName>
</protein>
<dbReference type="Proteomes" id="UP000054560">
    <property type="component" value="Unassembled WGS sequence"/>
</dbReference>
<gene>
    <name evidence="3" type="ORF">SARC_00680</name>
</gene>
<dbReference type="Pfam" id="PF00610">
    <property type="entry name" value="DEP"/>
    <property type="match status" value="1"/>
</dbReference>
<accession>A0A0L0GFZ2</accession>
<proteinExistence type="predicted"/>
<evidence type="ECO:0000313" key="3">
    <source>
        <dbReference type="EMBL" id="KNC87203.1"/>
    </source>
</evidence>
<feature type="compositionally biased region" description="Polar residues" evidence="1">
    <location>
        <begin position="1"/>
        <end position="10"/>
    </location>
</feature>
<organism evidence="3 4">
    <name type="scientific">Sphaeroforma arctica JP610</name>
    <dbReference type="NCBI Taxonomy" id="667725"/>
    <lineage>
        <taxon>Eukaryota</taxon>
        <taxon>Ichthyosporea</taxon>
        <taxon>Ichthyophonida</taxon>
        <taxon>Sphaeroforma</taxon>
    </lineage>
</organism>
<dbReference type="InterPro" id="IPR036390">
    <property type="entry name" value="WH_DNA-bd_sf"/>
</dbReference>
<sequence>MTKNASSTGASPACKKDRKKKPLIKIPTRVRGASLNAAASASVEKITSPYNTSLSAPTGCEDAAGGKNADGDDANLPDDDTFYASFSASASIVRKPTPPRQQYENKLIDYSLTEFIRATSEETVGEEDLIGAVEQQIARRYSDANFPRTGSKLSIAGELQPTIKEQAVDETQFRNTPMVDIIAALKAGVNIRDRKKKFRTYRSCFSGVNAVNTMMDLKFARDKEEAVVLGNLLMKMNYIRHVTGNRLFKNSNDVYFQFVSRLYRATSAGFGDLDMTECQLQMGDFDLSTIDEAMQMVINGVQGISLEWFRARYAPYYIGITGSERMLEQGYALDEAEAQAVGEKAFQNVLSNLTRFPRLKGTVSDKPRVKISREWVDSLEECGTMAKRVVKVKEKIKNRKMRRALNNEAVLRANRHFYTHYH</sequence>
<dbReference type="SUPFAM" id="SSF46785">
    <property type="entry name" value="Winged helix' DNA-binding domain"/>
    <property type="match status" value="1"/>
</dbReference>
<dbReference type="EMBL" id="KQ241619">
    <property type="protein sequence ID" value="KNC87203.1"/>
    <property type="molecule type" value="Genomic_DNA"/>
</dbReference>
<feature type="region of interest" description="Disordered" evidence="1">
    <location>
        <begin position="1"/>
        <end position="78"/>
    </location>
</feature>
<dbReference type="SMART" id="SM00049">
    <property type="entry name" value="DEP"/>
    <property type="match status" value="1"/>
</dbReference>
<evidence type="ECO:0000256" key="1">
    <source>
        <dbReference type="SAM" id="MobiDB-lite"/>
    </source>
</evidence>
<dbReference type="OrthoDB" id="196547at2759"/>